<feature type="region of interest" description="Disordered" evidence="1">
    <location>
        <begin position="37"/>
        <end position="63"/>
    </location>
</feature>
<gene>
    <name evidence="2" type="ORF">PIB30_080177</name>
</gene>
<proteinExistence type="predicted"/>
<organism evidence="2 3">
    <name type="scientific">Stylosanthes scabra</name>
    <dbReference type="NCBI Taxonomy" id="79078"/>
    <lineage>
        <taxon>Eukaryota</taxon>
        <taxon>Viridiplantae</taxon>
        <taxon>Streptophyta</taxon>
        <taxon>Embryophyta</taxon>
        <taxon>Tracheophyta</taxon>
        <taxon>Spermatophyta</taxon>
        <taxon>Magnoliopsida</taxon>
        <taxon>eudicotyledons</taxon>
        <taxon>Gunneridae</taxon>
        <taxon>Pentapetalae</taxon>
        <taxon>rosids</taxon>
        <taxon>fabids</taxon>
        <taxon>Fabales</taxon>
        <taxon>Fabaceae</taxon>
        <taxon>Papilionoideae</taxon>
        <taxon>50 kb inversion clade</taxon>
        <taxon>dalbergioids sensu lato</taxon>
        <taxon>Dalbergieae</taxon>
        <taxon>Pterocarpus clade</taxon>
        <taxon>Stylosanthes</taxon>
    </lineage>
</organism>
<feature type="non-terminal residue" evidence="2">
    <location>
        <position position="63"/>
    </location>
</feature>
<name>A0ABU6YRM6_9FABA</name>
<dbReference type="Proteomes" id="UP001341840">
    <property type="component" value="Unassembled WGS sequence"/>
</dbReference>
<feature type="compositionally biased region" description="Basic and acidic residues" evidence="1">
    <location>
        <begin position="42"/>
        <end position="63"/>
    </location>
</feature>
<comment type="caution">
    <text evidence="2">The sequence shown here is derived from an EMBL/GenBank/DDBJ whole genome shotgun (WGS) entry which is preliminary data.</text>
</comment>
<evidence type="ECO:0000313" key="2">
    <source>
        <dbReference type="EMBL" id="MED6212111.1"/>
    </source>
</evidence>
<dbReference type="EMBL" id="JASCZI010242815">
    <property type="protein sequence ID" value="MED6212111.1"/>
    <property type="molecule type" value="Genomic_DNA"/>
</dbReference>
<accession>A0ABU6YRM6</accession>
<keyword evidence="3" id="KW-1185">Reference proteome</keyword>
<sequence length="63" mass="6699">MDIEDGRSDVVTGCRRYHWVLHEVVAAGALGAVIAASSSGDETARRSFKEEGPPRLARETTGG</sequence>
<evidence type="ECO:0000256" key="1">
    <source>
        <dbReference type="SAM" id="MobiDB-lite"/>
    </source>
</evidence>
<reference evidence="2 3" key="1">
    <citation type="journal article" date="2023" name="Plants (Basel)">
        <title>Bridging the Gap: Combining Genomics and Transcriptomics Approaches to Understand Stylosanthes scabra, an Orphan Legume from the Brazilian Caatinga.</title>
        <authorList>
            <person name="Ferreira-Neto J.R.C."/>
            <person name="da Silva M.D."/>
            <person name="Binneck E."/>
            <person name="de Melo N.F."/>
            <person name="da Silva R.H."/>
            <person name="de Melo A.L.T.M."/>
            <person name="Pandolfi V."/>
            <person name="Bustamante F.O."/>
            <person name="Brasileiro-Vidal A.C."/>
            <person name="Benko-Iseppon A.M."/>
        </authorList>
    </citation>
    <scope>NUCLEOTIDE SEQUENCE [LARGE SCALE GENOMIC DNA]</scope>
    <source>
        <tissue evidence="2">Leaves</tissue>
    </source>
</reference>
<protein>
    <submittedName>
        <fullName evidence="2">Uncharacterized protein</fullName>
    </submittedName>
</protein>
<evidence type="ECO:0000313" key="3">
    <source>
        <dbReference type="Proteomes" id="UP001341840"/>
    </source>
</evidence>